<organism evidence="2 3">
    <name type="scientific">Aspergillus glaucus CBS 516.65</name>
    <dbReference type="NCBI Taxonomy" id="1160497"/>
    <lineage>
        <taxon>Eukaryota</taxon>
        <taxon>Fungi</taxon>
        <taxon>Dikarya</taxon>
        <taxon>Ascomycota</taxon>
        <taxon>Pezizomycotina</taxon>
        <taxon>Eurotiomycetes</taxon>
        <taxon>Eurotiomycetidae</taxon>
        <taxon>Eurotiales</taxon>
        <taxon>Aspergillaceae</taxon>
        <taxon>Aspergillus</taxon>
        <taxon>Aspergillus subgen. Aspergillus</taxon>
    </lineage>
</organism>
<dbReference type="VEuPathDB" id="FungiDB:ASPGLDRAFT_48029"/>
<dbReference type="RefSeq" id="XP_022400179.1">
    <property type="nucleotide sequence ID" value="XM_022546805.1"/>
</dbReference>
<keyword evidence="3" id="KW-1185">Reference proteome</keyword>
<reference evidence="3" key="1">
    <citation type="journal article" date="2017" name="Genome Biol.">
        <title>Comparative genomics reveals high biological diversity and specific adaptations in the industrially and medically important fungal genus Aspergillus.</title>
        <authorList>
            <person name="de Vries R.P."/>
            <person name="Riley R."/>
            <person name="Wiebenga A."/>
            <person name="Aguilar-Osorio G."/>
            <person name="Amillis S."/>
            <person name="Uchima C.A."/>
            <person name="Anderluh G."/>
            <person name="Asadollahi M."/>
            <person name="Askin M."/>
            <person name="Barry K."/>
            <person name="Battaglia E."/>
            <person name="Bayram O."/>
            <person name="Benocci T."/>
            <person name="Braus-Stromeyer S.A."/>
            <person name="Caldana C."/>
            <person name="Canovas D."/>
            <person name="Cerqueira G.C."/>
            <person name="Chen F."/>
            <person name="Chen W."/>
            <person name="Choi C."/>
            <person name="Clum A."/>
            <person name="Dos Santos R.A."/>
            <person name="Damasio A.R."/>
            <person name="Diallinas G."/>
            <person name="Emri T."/>
            <person name="Fekete E."/>
            <person name="Flipphi M."/>
            <person name="Freyberg S."/>
            <person name="Gallo A."/>
            <person name="Gournas C."/>
            <person name="Habgood R."/>
            <person name="Hainaut M."/>
            <person name="Harispe M.L."/>
            <person name="Henrissat B."/>
            <person name="Hilden K.S."/>
            <person name="Hope R."/>
            <person name="Hossain A."/>
            <person name="Karabika E."/>
            <person name="Karaffa L."/>
            <person name="Karanyi Z."/>
            <person name="Krasevec N."/>
            <person name="Kuo A."/>
            <person name="Kusch H."/>
            <person name="LaButti K."/>
            <person name="Lagendijk E.L."/>
            <person name="Lapidus A."/>
            <person name="Levasseur A."/>
            <person name="Lindquist E."/>
            <person name="Lipzen A."/>
            <person name="Logrieco A.F."/>
            <person name="MacCabe A."/>
            <person name="Maekelae M.R."/>
            <person name="Malavazi I."/>
            <person name="Melin P."/>
            <person name="Meyer V."/>
            <person name="Mielnichuk N."/>
            <person name="Miskei M."/>
            <person name="Molnar A.P."/>
            <person name="Mule G."/>
            <person name="Ngan C.Y."/>
            <person name="Orejas M."/>
            <person name="Orosz E."/>
            <person name="Ouedraogo J.P."/>
            <person name="Overkamp K.M."/>
            <person name="Park H.-S."/>
            <person name="Perrone G."/>
            <person name="Piumi F."/>
            <person name="Punt P.J."/>
            <person name="Ram A.F."/>
            <person name="Ramon A."/>
            <person name="Rauscher S."/>
            <person name="Record E."/>
            <person name="Riano-Pachon D.M."/>
            <person name="Robert V."/>
            <person name="Roehrig J."/>
            <person name="Ruller R."/>
            <person name="Salamov A."/>
            <person name="Salih N.S."/>
            <person name="Samson R.A."/>
            <person name="Sandor E."/>
            <person name="Sanguinetti M."/>
            <person name="Schuetze T."/>
            <person name="Sepcic K."/>
            <person name="Shelest E."/>
            <person name="Sherlock G."/>
            <person name="Sophianopoulou V."/>
            <person name="Squina F.M."/>
            <person name="Sun H."/>
            <person name="Susca A."/>
            <person name="Todd R.B."/>
            <person name="Tsang A."/>
            <person name="Unkles S.E."/>
            <person name="van de Wiele N."/>
            <person name="van Rossen-Uffink D."/>
            <person name="Oliveira J.V."/>
            <person name="Vesth T.C."/>
            <person name="Visser J."/>
            <person name="Yu J.-H."/>
            <person name="Zhou M."/>
            <person name="Andersen M.R."/>
            <person name="Archer D.B."/>
            <person name="Baker S.E."/>
            <person name="Benoit I."/>
            <person name="Brakhage A.A."/>
            <person name="Braus G.H."/>
            <person name="Fischer R."/>
            <person name="Frisvad J.C."/>
            <person name="Goldman G.H."/>
            <person name="Houbraken J."/>
            <person name="Oakley B."/>
            <person name="Pocsi I."/>
            <person name="Scazzocchio C."/>
            <person name="Seiboth B."/>
            <person name="vanKuyk P.A."/>
            <person name="Wortman J."/>
            <person name="Dyer P.S."/>
            <person name="Grigoriev I.V."/>
        </authorList>
    </citation>
    <scope>NUCLEOTIDE SEQUENCE [LARGE SCALE GENOMIC DNA]</scope>
    <source>
        <strain evidence="3">CBS 516.65</strain>
    </source>
</reference>
<dbReference type="Gene3D" id="3.60.130.10">
    <property type="entry name" value="Clavaminate synthase-like"/>
    <property type="match status" value="1"/>
</dbReference>
<keyword evidence="1" id="KW-0560">Oxidoreductase</keyword>
<evidence type="ECO:0000256" key="1">
    <source>
        <dbReference type="ARBA" id="ARBA00023002"/>
    </source>
</evidence>
<dbReference type="SUPFAM" id="SSF51197">
    <property type="entry name" value="Clavaminate synthase-like"/>
    <property type="match status" value="1"/>
</dbReference>
<name>A0A1L9VHS4_ASPGL</name>
<dbReference type="AlphaFoldDB" id="A0A1L9VHS4"/>
<proteinExistence type="predicted"/>
<dbReference type="EMBL" id="KV878899">
    <property type="protein sequence ID" value="OJJ83481.1"/>
    <property type="molecule type" value="Genomic_DNA"/>
</dbReference>
<protein>
    <submittedName>
        <fullName evidence="2">Uncharacterized protein</fullName>
    </submittedName>
</protein>
<evidence type="ECO:0000313" key="2">
    <source>
        <dbReference type="EMBL" id="OJJ83481.1"/>
    </source>
</evidence>
<sequence>MCTLATKGSSYKHITVKSLHPTFGAEIGGVDFSKPVADETFDEIRAAARKVGWNSDFLSHLTTLDTAEALGGYCASPSSLLLRRPPSPARF</sequence>
<dbReference type="GeneID" id="34463066"/>
<gene>
    <name evidence="2" type="ORF">ASPGLDRAFT_48029</name>
</gene>
<dbReference type="GO" id="GO:0016491">
    <property type="term" value="F:oxidoreductase activity"/>
    <property type="evidence" value="ECO:0007669"/>
    <property type="project" value="UniProtKB-KW"/>
</dbReference>
<dbReference type="InterPro" id="IPR042098">
    <property type="entry name" value="TauD-like_sf"/>
</dbReference>
<dbReference type="OrthoDB" id="5818554at2759"/>
<dbReference type="Proteomes" id="UP000184300">
    <property type="component" value="Unassembled WGS sequence"/>
</dbReference>
<evidence type="ECO:0000313" key="3">
    <source>
        <dbReference type="Proteomes" id="UP000184300"/>
    </source>
</evidence>
<accession>A0A1L9VHS4</accession>